<evidence type="ECO:0000256" key="1">
    <source>
        <dbReference type="SAM" id="SignalP"/>
    </source>
</evidence>
<evidence type="ECO:0000313" key="3">
    <source>
        <dbReference type="Proteomes" id="UP000481861"/>
    </source>
</evidence>
<dbReference type="EMBL" id="JAADJZ010000014">
    <property type="protein sequence ID" value="KAF2870247.1"/>
    <property type="molecule type" value="Genomic_DNA"/>
</dbReference>
<feature type="signal peptide" evidence="1">
    <location>
        <begin position="1"/>
        <end position="23"/>
    </location>
</feature>
<reference evidence="2 3" key="1">
    <citation type="submission" date="2020-01" db="EMBL/GenBank/DDBJ databases">
        <authorList>
            <consortium name="DOE Joint Genome Institute"/>
            <person name="Haridas S."/>
            <person name="Albert R."/>
            <person name="Binder M."/>
            <person name="Bloem J."/>
            <person name="Labutti K."/>
            <person name="Salamov A."/>
            <person name="Andreopoulos B."/>
            <person name="Baker S.E."/>
            <person name="Barry K."/>
            <person name="Bills G."/>
            <person name="Bluhm B.H."/>
            <person name="Cannon C."/>
            <person name="Castanera R."/>
            <person name="Culley D.E."/>
            <person name="Daum C."/>
            <person name="Ezra D."/>
            <person name="Gonzalez J.B."/>
            <person name="Henrissat B."/>
            <person name="Kuo A."/>
            <person name="Liang C."/>
            <person name="Lipzen A."/>
            <person name="Lutzoni F."/>
            <person name="Magnuson J."/>
            <person name="Mondo S."/>
            <person name="Nolan M."/>
            <person name="Ohm R."/>
            <person name="Pangilinan J."/>
            <person name="Park H.-J.H."/>
            <person name="Ramirez L."/>
            <person name="Alfaro M."/>
            <person name="Sun H."/>
            <person name="Tritt A."/>
            <person name="Yoshinaga Y."/>
            <person name="Zwiers L.-H.L."/>
            <person name="Turgeon B.G."/>
            <person name="Goodwin S.B."/>
            <person name="Spatafora J.W."/>
            <person name="Crous P.W."/>
            <person name="Grigoriev I.V."/>
        </authorList>
    </citation>
    <scope>NUCLEOTIDE SEQUENCE [LARGE SCALE GENOMIC DNA]</scope>
    <source>
        <strain evidence="2 3">CBS 611.86</strain>
    </source>
</reference>
<dbReference type="Proteomes" id="UP000481861">
    <property type="component" value="Unassembled WGS sequence"/>
</dbReference>
<dbReference type="AlphaFoldDB" id="A0A7C8ID77"/>
<keyword evidence="1" id="KW-0732">Signal</keyword>
<sequence>MHAFSLLIAIVLPLLAATAPAPAVKTTAPERYNLVAEDGDCTKLRCPPDDLLWCKSPPASLPGVETCKCC</sequence>
<proteinExistence type="predicted"/>
<feature type="chain" id="PRO_5028957806" evidence="1">
    <location>
        <begin position="24"/>
        <end position="70"/>
    </location>
</feature>
<organism evidence="2 3">
    <name type="scientific">Massariosphaeria phaeospora</name>
    <dbReference type="NCBI Taxonomy" id="100035"/>
    <lineage>
        <taxon>Eukaryota</taxon>
        <taxon>Fungi</taxon>
        <taxon>Dikarya</taxon>
        <taxon>Ascomycota</taxon>
        <taxon>Pezizomycotina</taxon>
        <taxon>Dothideomycetes</taxon>
        <taxon>Pleosporomycetidae</taxon>
        <taxon>Pleosporales</taxon>
        <taxon>Pleosporales incertae sedis</taxon>
        <taxon>Massariosphaeria</taxon>
    </lineage>
</organism>
<gene>
    <name evidence="2" type="ORF">BDV95DRAFT_575355</name>
</gene>
<name>A0A7C8ID77_9PLEO</name>
<accession>A0A7C8ID77</accession>
<keyword evidence="3" id="KW-1185">Reference proteome</keyword>
<comment type="caution">
    <text evidence="2">The sequence shown here is derived from an EMBL/GenBank/DDBJ whole genome shotgun (WGS) entry which is preliminary data.</text>
</comment>
<protein>
    <submittedName>
        <fullName evidence="2">Uncharacterized protein</fullName>
    </submittedName>
</protein>
<evidence type="ECO:0000313" key="2">
    <source>
        <dbReference type="EMBL" id="KAF2870247.1"/>
    </source>
</evidence>